<dbReference type="Proteomes" id="UP000237608">
    <property type="component" value="Unassembled WGS sequence"/>
</dbReference>
<comment type="caution">
    <text evidence="3">The sequence shown here is derived from an EMBL/GenBank/DDBJ whole genome shotgun (WGS) entry which is preliminary data.</text>
</comment>
<reference evidence="3 4" key="1">
    <citation type="submission" date="2016-12" db="EMBL/GenBank/DDBJ databases">
        <title>Trade-off between light-utilization and light-protection in marine flavobacteria.</title>
        <authorList>
            <person name="Kumagai Y."/>
            <person name="Yoshizawa S."/>
            <person name="Kogure K."/>
            <person name="Iwasaki W."/>
        </authorList>
    </citation>
    <scope>NUCLEOTIDE SEQUENCE [LARGE SCALE GENOMIC DNA]</scope>
    <source>
        <strain evidence="3 4">KCTC 22729</strain>
    </source>
</reference>
<dbReference type="Pfam" id="PF18962">
    <property type="entry name" value="Por_Secre_tail"/>
    <property type="match status" value="1"/>
</dbReference>
<dbReference type="InterPro" id="IPR026444">
    <property type="entry name" value="Secre_tail"/>
</dbReference>
<feature type="domain" description="Secretion system C-terminal sorting" evidence="2">
    <location>
        <begin position="564"/>
        <end position="618"/>
    </location>
</feature>
<evidence type="ECO:0000313" key="3">
    <source>
        <dbReference type="EMBL" id="PQJ74994.1"/>
    </source>
</evidence>
<dbReference type="EMBL" id="MSCL01000001">
    <property type="protein sequence ID" value="PQJ74994.1"/>
    <property type="molecule type" value="Genomic_DNA"/>
</dbReference>
<keyword evidence="1" id="KW-0732">Signal</keyword>
<dbReference type="NCBIfam" id="TIGR04183">
    <property type="entry name" value="Por_Secre_tail"/>
    <property type="match status" value="1"/>
</dbReference>
<protein>
    <recommendedName>
        <fullName evidence="2">Secretion system C-terminal sorting domain-containing protein</fullName>
    </recommendedName>
</protein>
<gene>
    <name evidence="3" type="ORF">BTO13_06915</name>
</gene>
<evidence type="ECO:0000313" key="4">
    <source>
        <dbReference type="Proteomes" id="UP000237608"/>
    </source>
</evidence>
<evidence type="ECO:0000259" key="2">
    <source>
        <dbReference type="Pfam" id="PF18962"/>
    </source>
</evidence>
<dbReference type="AlphaFoldDB" id="A0A2S7WBI6"/>
<accession>A0A2S7WBI6</accession>
<proteinExistence type="predicted"/>
<sequence>MSENATKGFDNGYDGETFGGITSSFDIFTHLLSGNDGRKFQVQSLPLDEISAMIIPINIRSISGKQLVVTSELFYFPVGLKVYFEDKLTNTITRIDEQNTHYTFTTNQAIDSFGRFFIYVAESEPVINSTWNGSVSNEWENPTNWTAGVPTAIVNAIIPDVLNAPIISNSTNNTVNDLIIDEPEGLTINSGGSLIVNGISTGNVTYQRNLPSENWYLVSSPVSGETYDNDFVSANNLAINGQNNAIATYTTLNNTWSYMQTGAVTNFITGKGYSVRRATGQGAGTISFTGNINTTNITITPNNSGSGFNLIGNPFTSYVNNETFINDNSANISGNQIWVWNSQTSYYDVKNLIETIVLAPAKGFFVKATTSANLNFAKFRQVKTGDVFQKSIKNEIKLNITDGTHSRFTKIYYLYNATTGFDNGYDGETFGGIENTLDVFTHLVANSEGKKYQVQSLPNSDFENMVVPVGVKAVTGKEITFSVESMNIPDGINVYLEDKTANTVTLLSEANATYKVTLTDALDGIGRFYLHTKSSGVLGIDTIALNNISIYSIDASTLRIAGLSEGKASVKIYSIHGKQVFETSFNATAVKDMQLPKLASGIYVVHLVSEKGILQKKIMFE</sequence>
<name>A0A2S7WBI6_9FLAO</name>
<keyword evidence="4" id="KW-1185">Reference proteome</keyword>
<evidence type="ECO:0000256" key="1">
    <source>
        <dbReference type="ARBA" id="ARBA00022729"/>
    </source>
</evidence>
<organism evidence="3 4">
    <name type="scientific">Polaribacter gangjinensis</name>
    <dbReference type="NCBI Taxonomy" id="574710"/>
    <lineage>
        <taxon>Bacteria</taxon>
        <taxon>Pseudomonadati</taxon>
        <taxon>Bacteroidota</taxon>
        <taxon>Flavobacteriia</taxon>
        <taxon>Flavobacteriales</taxon>
        <taxon>Flavobacteriaceae</taxon>
    </lineage>
</organism>